<keyword evidence="1" id="KW-0012">Acyltransferase</keyword>
<dbReference type="Proteomes" id="UP001589738">
    <property type="component" value="Unassembled WGS sequence"/>
</dbReference>
<protein>
    <submittedName>
        <fullName evidence="1">GNAT family N-acetyltransferase</fullName>
        <ecNumber evidence="1">2.3.-.-</ecNumber>
    </submittedName>
</protein>
<dbReference type="EC" id="2.3.-.-" evidence="1"/>
<keyword evidence="2" id="KW-1185">Reference proteome</keyword>
<keyword evidence="1" id="KW-0808">Transferase</keyword>
<organism evidence="1 2">
    <name type="scientific">Robertmurraya beringensis</name>
    <dbReference type="NCBI Taxonomy" id="641660"/>
    <lineage>
        <taxon>Bacteria</taxon>
        <taxon>Bacillati</taxon>
        <taxon>Bacillota</taxon>
        <taxon>Bacilli</taxon>
        <taxon>Bacillales</taxon>
        <taxon>Bacillaceae</taxon>
        <taxon>Robertmurraya</taxon>
    </lineage>
</organism>
<dbReference type="InterPro" id="IPR016181">
    <property type="entry name" value="Acyl_CoA_acyltransferase"/>
</dbReference>
<proteinExistence type="predicted"/>
<comment type="caution">
    <text evidence="1">The sequence shown here is derived from an EMBL/GenBank/DDBJ whole genome shotgun (WGS) entry which is preliminary data.</text>
</comment>
<dbReference type="EMBL" id="JBHLUU010000032">
    <property type="protein sequence ID" value="MFC0475853.1"/>
    <property type="molecule type" value="Genomic_DNA"/>
</dbReference>
<reference evidence="1 2" key="1">
    <citation type="submission" date="2024-09" db="EMBL/GenBank/DDBJ databases">
        <authorList>
            <person name="Sun Q."/>
            <person name="Mori K."/>
        </authorList>
    </citation>
    <scope>NUCLEOTIDE SEQUENCE [LARGE SCALE GENOMIC DNA]</scope>
    <source>
        <strain evidence="1 2">CGMCC 1.9126</strain>
    </source>
</reference>
<accession>A0ABV6KR95</accession>
<evidence type="ECO:0000313" key="1">
    <source>
        <dbReference type="EMBL" id="MFC0475853.1"/>
    </source>
</evidence>
<sequence length="145" mass="16353">MVRCAQVEDVKKLVNFLEKANLGTDGVEEAVDYFLLLEDEAGNIQATLGIEPHGPVGLLRSLAITSQASEKELLLIFEQMLLLARDKQMQSLYLATNKKGSVQFFEMMGFQQVEKKALHEKIFESAHVQHILTVDNSLFMELKLD</sequence>
<name>A0ABV6KR95_9BACI</name>
<dbReference type="GO" id="GO:0016746">
    <property type="term" value="F:acyltransferase activity"/>
    <property type="evidence" value="ECO:0007669"/>
    <property type="project" value="UniProtKB-KW"/>
</dbReference>
<dbReference type="Gene3D" id="3.40.630.30">
    <property type="match status" value="1"/>
</dbReference>
<evidence type="ECO:0000313" key="2">
    <source>
        <dbReference type="Proteomes" id="UP001589738"/>
    </source>
</evidence>
<dbReference type="RefSeq" id="WP_160545975.1">
    <property type="nucleotide sequence ID" value="NZ_JBHLUU010000032.1"/>
</dbReference>
<gene>
    <name evidence="1" type="ORF">ACFFHF_11415</name>
</gene>
<dbReference type="SUPFAM" id="SSF55729">
    <property type="entry name" value="Acyl-CoA N-acyltransferases (Nat)"/>
    <property type="match status" value="1"/>
</dbReference>